<feature type="transmembrane region" description="Helical" evidence="6">
    <location>
        <begin position="113"/>
        <end position="138"/>
    </location>
</feature>
<evidence type="ECO:0000313" key="8">
    <source>
        <dbReference type="Proteomes" id="UP000006729"/>
    </source>
</evidence>
<accession>A0A3N7FVQ4</accession>
<gene>
    <name evidence="7" type="ORF">POPTR_013G069250</name>
</gene>
<feature type="transmembrane region" description="Helical" evidence="6">
    <location>
        <begin position="299"/>
        <end position="323"/>
    </location>
</feature>
<evidence type="ECO:0000256" key="6">
    <source>
        <dbReference type="RuleBase" id="RU004914"/>
    </source>
</evidence>
<evidence type="ECO:0000256" key="5">
    <source>
        <dbReference type="ARBA" id="ARBA00023136"/>
    </source>
</evidence>
<keyword evidence="5 6" id="KW-0472">Membrane</keyword>
<dbReference type="EMBL" id="CM009302">
    <property type="protein sequence ID" value="RQO99097.1"/>
    <property type="molecule type" value="Genomic_DNA"/>
</dbReference>
<dbReference type="InterPro" id="IPR002528">
    <property type="entry name" value="MATE_fam"/>
</dbReference>
<keyword evidence="8" id="KW-1185">Reference proteome</keyword>
<dbReference type="PANTHER" id="PTHR11206">
    <property type="entry name" value="MULTIDRUG RESISTANCE PROTEIN"/>
    <property type="match status" value="1"/>
</dbReference>
<feature type="transmembrane region" description="Helical" evidence="6">
    <location>
        <begin position="179"/>
        <end position="200"/>
    </location>
</feature>
<evidence type="ECO:0000313" key="7">
    <source>
        <dbReference type="EMBL" id="RQO99097.1"/>
    </source>
</evidence>
<proteinExistence type="inferred from homology"/>
<evidence type="ECO:0000256" key="3">
    <source>
        <dbReference type="ARBA" id="ARBA00022692"/>
    </source>
</evidence>
<evidence type="ECO:0000256" key="1">
    <source>
        <dbReference type="ARBA" id="ARBA00004141"/>
    </source>
</evidence>
<dbReference type="GO" id="GO:0015297">
    <property type="term" value="F:antiporter activity"/>
    <property type="evidence" value="ECO:0007669"/>
    <property type="project" value="InterPro"/>
</dbReference>
<evidence type="ECO:0000256" key="4">
    <source>
        <dbReference type="ARBA" id="ARBA00022989"/>
    </source>
</evidence>
<evidence type="ECO:0000256" key="2">
    <source>
        <dbReference type="ARBA" id="ARBA00010199"/>
    </source>
</evidence>
<dbReference type="Proteomes" id="UP000006729">
    <property type="component" value="Chromosome 13"/>
</dbReference>
<protein>
    <recommendedName>
        <fullName evidence="6">Protein DETOXIFICATION</fullName>
    </recommendedName>
    <alternativeName>
        <fullName evidence="6">Multidrug and toxic compound extrusion protein</fullName>
    </alternativeName>
</protein>
<comment type="subcellular location">
    <subcellularLocation>
        <location evidence="1">Membrane</location>
        <topology evidence="1">Multi-pass membrane protein</topology>
    </subcellularLocation>
</comment>
<dbReference type="CDD" id="cd13132">
    <property type="entry name" value="MATE_eukaryotic"/>
    <property type="match status" value="1"/>
</dbReference>
<organism evidence="7 8">
    <name type="scientific">Populus trichocarpa</name>
    <name type="common">Western balsam poplar</name>
    <name type="synonym">Populus balsamifera subsp. trichocarpa</name>
    <dbReference type="NCBI Taxonomy" id="3694"/>
    <lineage>
        <taxon>Eukaryota</taxon>
        <taxon>Viridiplantae</taxon>
        <taxon>Streptophyta</taxon>
        <taxon>Embryophyta</taxon>
        <taxon>Tracheophyta</taxon>
        <taxon>Spermatophyta</taxon>
        <taxon>Magnoliopsida</taxon>
        <taxon>eudicotyledons</taxon>
        <taxon>Gunneridae</taxon>
        <taxon>Pentapetalae</taxon>
        <taxon>rosids</taxon>
        <taxon>fabids</taxon>
        <taxon>Malpighiales</taxon>
        <taxon>Salicaceae</taxon>
        <taxon>Saliceae</taxon>
        <taxon>Populus</taxon>
    </lineage>
</organism>
<feature type="transmembrane region" description="Helical" evidence="6">
    <location>
        <begin position="212"/>
        <end position="232"/>
    </location>
</feature>
<dbReference type="GO" id="GO:1990961">
    <property type="term" value="P:xenobiotic detoxification by transmembrane export across the plasma membrane"/>
    <property type="evidence" value="ECO:0007669"/>
    <property type="project" value="InterPro"/>
</dbReference>
<dbReference type="GO" id="GO:0042910">
    <property type="term" value="F:xenobiotic transmembrane transporter activity"/>
    <property type="evidence" value="ECO:0007669"/>
    <property type="project" value="InterPro"/>
</dbReference>
<reference evidence="7" key="2">
    <citation type="submission" date="2017-07" db="EMBL/GenBank/DDBJ databases">
        <title>WGS assembly of Populus trichocarpa.</title>
        <authorList>
            <person name="Tuskan G."/>
            <person name="Difazio S."/>
            <person name="Jansson S."/>
            <person name="Bohlmann J."/>
            <person name="Grigoriev I."/>
            <person name="Hellsten U."/>
            <person name="Putnam N."/>
            <person name="Ralph S."/>
            <person name="Rombauts S."/>
            <person name="Salamov A."/>
            <person name="Schein J."/>
            <person name="Sterck L."/>
            <person name="Aerts A."/>
            <person name="Bhalerao R."/>
            <person name="Bhalerao R."/>
            <person name="Blaudez D."/>
            <person name="Boerjan W."/>
            <person name="Brun A."/>
            <person name="Brunner A."/>
            <person name="Busov V."/>
            <person name="Campbell M."/>
            <person name="Carlson J."/>
            <person name="Chalot M."/>
            <person name="Chapman J."/>
            <person name="Chen G."/>
            <person name="Cooper D."/>
            <person name="Coutinho P."/>
            <person name="Couturier J."/>
            <person name="Covert S."/>
            <person name="Cronk Q."/>
            <person name="Cunningham R."/>
            <person name="Davis J."/>
            <person name="Degroeve S."/>
            <person name="Dejardin A."/>
            <person name="Depamphilis C."/>
            <person name="Detter J."/>
            <person name="Dirks B."/>
            <person name="Dubchak I."/>
            <person name="Duplessis S."/>
            <person name="Ehlting J."/>
            <person name="Ellis B."/>
            <person name="Gendler K."/>
            <person name="Goodstein D."/>
            <person name="Gribskov M."/>
            <person name="Grimwood J."/>
            <person name="Groover A."/>
            <person name="Gunter L."/>
            <person name="Hamberger B."/>
            <person name="Heinze B."/>
            <person name="Helariutta Y."/>
            <person name="Henrissat B."/>
            <person name="Holligan D."/>
            <person name="Holt R."/>
            <person name="Huang W."/>
            <person name="Islam-Faridi N."/>
            <person name="Jones S."/>
            <person name="Jones-Rhoades M."/>
            <person name="Jorgensen R."/>
            <person name="Joshi C."/>
            <person name="Kangasjarvi J."/>
            <person name="Karlsson J."/>
            <person name="Kelleher C."/>
            <person name="Kirkpatrick R."/>
            <person name="Kirst M."/>
            <person name="Kohler A."/>
            <person name="Kalluri U."/>
            <person name="Larimer F."/>
            <person name="Leebens-Mack J."/>
            <person name="Leple J."/>
            <person name="Locascio P."/>
            <person name="Lou Y."/>
            <person name="Lucas S."/>
            <person name="Martin F."/>
            <person name="Montanini B."/>
            <person name="Napoli C."/>
            <person name="Nelson D."/>
            <person name="Nelson C."/>
            <person name="Nieminen K."/>
            <person name="Nilsson O."/>
            <person name="Pereda V."/>
            <person name="Peter G."/>
            <person name="Philippe R."/>
            <person name="Pilate G."/>
            <person name="Poliakov A."/>
            <person name="Razumovskaya J."/>
            <person name="Richardson P."/>
            <person name="Rinaldi C."/>
            <person name="Ritland K."/>
            <person name="Rouze P."/>
            <person name="Ryaboy D."/>
            <person name="Schmutz J."/>
            <person name="Schrader J."/>
            <person name="Segerman B."/>
            <person name="Shin H."/>
            <person name="Siddiqui A."/>
            <person name="Sterky F."/>
            <person name="Terry A."/>
            <person name="Tsai C."/>
            <person name="Uberbacher E."/>
            <person name="Unneberg P."/>
            <person name="Vahala J."/>
            <person name="Wall K."/>
            <person name="Wessler S."/>
            <person name="Yang G."/>
            <person name="Yin T."/>
            <person name="Douglas C."/>
            <person name="Marra M."/>
            <person name="Sandberg G."/>
            <person name="Van De Peer Y."/>
            <person name="Rokhsar D."/>
        </authorList>
    </citation>
    <scope>NUCLEOTIDE SEQUENCE</scope>
    <source>
        <strain evidence="7">Nisqually-1</strain>
    </source>
</reference>
<feature type="transmembrane region" description="Helical" evidence="6">
    <location>
        <begin position="343"/>
        <end position="367"/>
    </location>
</feature>
<dbReference type="InterPro" id="IPR045069">
    <property type="entry name" value="MATE_euk"/>
</dbReference>
<feature type="transmembrane region" description="Helical" evidence="6">
    <location>
        <begin position="150"/>
        <end position="173"/>
    </location>
</feature>
<feature type="transmembrane region" description="Helical" evidence="6">
    <location>
        <begin position="402"/>
        <end position="423"/>
    </location>
</feature>
<keyword evidence="3 6" id="KW-0812">Transmembrane</keyword>
<dbReference type="GO" id="GO:0016020">
    <property type="term" value="C:membrane"/>
    <property type="evidence" value="ECO:0007669"/>
    <property type="project" value="UniProtKB-SubCell"/>
</dbReference>
<dbReference type="AlphaFoldDB" id="A0A3N7FVQ4"/>
<name>A0A3N7FVQ4_POPTR</name>
<comment type="caution">
    <text evidence="6">Lacks conserved residue(s) required for the propagation of feature annotation.</text>
</comment>
<feature type="transmembrane region" description="Helical" evidence="6">
    <location>
        <begin position="374"/>
        <end position="396"/>
    </location>
</feature>
<feature type="transmembrane region" description="Helical" evidence="6">
    <location>
        <begin position="31"/>
        <end position="55"/>
    </location>
</feature>
<comment type="similarity">
    <text evidence="2 6">Belongs to the multi antimicrobial extrusion (MATE) (TC 2.A.66.1) family.</text>
</comment>
<sequence length="456" mass="50274">MDNSMEERLVSPEELNSDDLKKRVWKEFGKLWGIAFPGTVARLTSFGMIVVTQLFMGHVSELDLAAFGLQQSILIRFVNGILIGMSSATETLCGQAYGAGQYHMMGIYLQRSWIIDGVTATILLPLFIFTAPILKLLGQDEDIAIEAGKMSLWFIPILYYYVLSLTIQMYLQAQQKNKIVGLFTASSFLVHVFLSWLFVIKLDLGVAGAMSAFIISAWLLVIGEFVYIFGGWCPHTWKGFTKAAFADMLPLVKLSLSSGVMICINIYGCDFMICLGFLGASSVRVSNELGKGNAKAARFSIKVALLTSVIIGIILWILCLVFSNEIAYLFTSNEEIAESVSRLHVLLAFSVLLNSIYPVLSGVAIGAGVQSTVAFLNLGSYYVIGVPIGLVLGYVAHLQIQGLWIGLLTGVVVLTLLLSYLTWRIDWDEQVHKAEERLGRFFLEPPKQSVENSNLA</sequence>
<dbReference type="Pfam" id="PF01554">
    <property type="entry name" value="MatE"/>
    <property type="match status" value="2"/>
</dbReference>
<dbReference type="EMBL" id="CM009302">
    <property type="protein sequence ID" value="RQO99099.1"/>
    <property type="molecule type" value="Genomic_DNA"/>
</dbReference>
<keyword evidence="4 6" id="KW-1133">Transmembrane helix</keyword>
<reference evidence="7 8" key="1">
    <citation type="journal article" date="2006" name="Science">
        <title>The genome of black cottonwood, Populus trichocarpa (Torr. &amp; Gray).</title>
        <authorList>
            <person name="Tuskan G.A."/>
            <person name="Difazio S."/>
            <person name="Jansson S."/>
            <person name="Bohlmann J."/>
            <person name="Grigoriev I."/>
            <person name="Hellsten U."/>
            <person name="Putnam N."/>
            <person name="Ralph S."/>
            <person name="Rombauts S."/>
            <person name="Salamov A."/>
            <person name="Schein J."/>
            <person name="Sterck L."/>
            <person name="Aerts A."/>
            <person name="Bhalerao R.R."/>
            <person name="Bhalerao R.P."/>
            <person name="Blaudez D."/>
            <person name="Boerjan W."/>
            <person name="Brun A."/>
            <person name="Brunner A."/>
            <person name="Busov V."/>
            <person name="Campbell M."/>
            <person name="Carlson J."/>
            <person name="Chalot M."/>
            <person name="Chapman J."/>
            <person name="Chen G.L."/>
            <person name="Cooper D."/>
            <person name="Coutinho P.M."/>
            <person name="Couturier J."/>
            <person name="Covert S."/>
            <person name="Cronk Q."/>
            <person name="Cunningham R."/>
            <person name="Davis J."/>
            <person name="Degroeve S."/>
            <person name="Dejardin A."/>
            <person name="Depamphilis C."/>
            <person name="Detter J."/>
            <person name="Dirks B."/>
            <person name="Dubchak I."/>
            <person name="Duplessis S."/>
            <person name="Ehlting J."/>
            <person name="Ellis B."/>
            <person name="Gendler K."/>
            <person name="Goodstein D."/>
            <person name="Gribskov M."/>
            <person name="Grimwood J."/>
            <person name="Groover A."/>
            <person name="Gunter L."/>
            <person name="Hamberger B."/>
            <person name="Heinze B."/>
            <person name="Helariutta Y."/>
            <person name="Henrissat B."/>
            <person name="Holligan D."/>
            <person name="Holt R."/>
            <person name="Huang W."/>
            <person name="Islam-Faridi N."/>
            <person name="Jones S."/>
            <person name="Jones-Rhoades M."/>
            <person name="Jorgensen R."/>
            <person name="Joshi C."/>
            <person name="Kangasjarvi J."/>
            <person name="Karlsson J."/>
            <person name="Kelleher C."/>
            <person name="Kirkpatrick R."/>
            <person name="Kirst M."/>
            <person name="Kohler A."/>
            <person name="Kalluri U."/>
            <person name="Larimer F."/>
            <person name="Leebens-Mack J."/>
            <person name="Leple J.C."/>
            <person name="Locascio P."/>
            <person name="Lou Y."/>
            <person name="Lucas S."/>
            <person name="Martin F."/>
            <person name="Montanini B."/>
            <person name="Napoli C."/>
            <person name="Nelson D.R."/>
            <person name="Nelson C."/>
            <person name="Nieminen K."/>
            <person name="Nilsson O."/>
            <person name="Pereda V."/>
            <person name="Peter G."/>
            <person name="Philippe R."/>
            <person name="Pilate G."/>
            <person name="Poliakov A."/>
            <person name="Razumovskaya J."/>
            <person name="Richardson P."/>
            <person name="Rinaldi C."/>
            <person name="Ritland K."/>
            <person name="Rouze P."/>
            <person name="Ryaboy D."/>
            <person name="Schmutz J."/>
            <person name="Schrader J."/>
            <person name="Segerman B."/>
            <person name="Shin H."/>
            <person name="Siddiqui A."/>
            <person name="Sterky F."/>
            <person name="Terry A."/>
            <person name="Tsai C.J."/>
            <person name="Uberbacher E."/>
            <person name="Unneberg P."/>
            <person name="Vahala J."/>
            <person name="Wall K."/>
            <person name="Wessler S."/>
            <person name="Yang G."/>
            <person name="Yin T."/>
            <person name="Douglas C."/>
            <person name="Marra M."/>
            <person name="Sandberg G."/>
            <person name="Van de Peer Y."/>
            <person name="Rokhsar D."/>
        </authorList>
    </citation>
    <scope>NUCLEOTIDE SEQUENCE [LARGE SCALE GENOMIC DNA]</scope>
    <source>
        <strain evidence="8">cv. Nisqually</strain>
        <strain evidence="7">Nisqually-1</strain>
    </source>
</reference>